<evidence type="ECO:0000313" key="2">
    <source>
        <dbReference type="Proteomes" id="UP000000787"/>
    </source>
</evidence>
<dbReference type="KEGG" id="hau:Haur_1184"/>
<gene>
    <name evidence="1" type="ordered locus">Haur_1184</name>
</gene>
<proteinExistence type="predicted"/>
<evidence type="ECO:0000313" key="1">
    <source>
        <dbReference type="EMBL" id="ABX03832.1"/>
    </source>
</evidence>
<reference evidence="1 2" key="1">
    <citation type="journal article" date="2011" name="Stand. Genomic Sci.">
        <title>Complete genome sequence of the filamentous gliding predatory bacterium Herpetosiphon aurantiacus type strain (114-95(T)).</title>
        <authorList>
            <person name="Kiss H."/>
            <person name="Nett M."/>
            <person name="Domin N."/>
            <person name="Martin K."/>
            <person name="Maresca J.A."/>
            <person name="Copeland A."/>
            <person name="Lapidus A."/>
            <person name="Lucas S."/>
            <person name="Berry K.W."/>
            <person name="Glavina Del Rio T."/>
            <person name="Dalin E."/>
            <person name="Tice H."/>
            <person name="Pitluck S."/>
            <person name="Richardson P."/>
            <person name="Bruce D."/>
            <person name="Goodwin L."/>
            <person name="Han C."/>
            <person name="Detter J.C."/>
            <person name="Schmutz J."/>
            <person name="Brettin T."/>
            <person name="Land M."/>
            <person name="Hauser L."/>
            <person name="Kyrpides N.C."/>
            <person name="Ivanova N."/>
            <person name="Goker M."/>
            <person name="Woyke T."/>
            <person name="Klenk H.P."/>
            <person name="Bryant D.A."/>
        </authorList>
    </citation>
    <scope>NUCLEOTIDE SEQUENCE [LARGE SCALE GENOMIC DNA]</scope>
    <source>
        <strain evidence="2">ATCC 23779 / DSM 785 / 114-95</strain>
    </source>
</reference>
<sequence>MLRWTPDSNYLLALTCDPRTPWIRTNAVVYENSPTCDAASPIQHQRRGLVFRMADQQQLTEIVLPAHTGSIKLISPNLLGIIAYVNQEAFLIVCDITTGQQTVPLALGKVVPVIVYPR</sequence>
<dbReference type="BioCyc" id="HAUR316274:GHYA-1206-MONOMER"/>
<dbReference type="HOGENOM" id="CLU_2069881_0_0_0"/>
<name>A9B0W2_HERA2</name>
<dbReference type="AlphaFoldDB" id="A9B0W2"/>
<accession>A9B0W2</accession>
<protein>
    <submittedName>
        <fullName evidence="1">Uncharacterized protein</fullName>
    </submittedName>
</protein>
<dbReference type="Proteomes" id="UP000000787">
    <property type="component" value="Chromosome"/>
</dbReference>
<organism evidence="1 2">
    <name type="scientific">Herpetosiphon aurantiacus (strain ATCC 23779 / DSM 785 / 114-95)</name>
    <dbReference type="NCBI Taxonomy" id="316274"/>
    <lineage>
        <taxon>Bacteria</taxon>
        <taxon>Bacillati</taxon>
        <taxon>Chloroflexota</taxon>
        <taxon>Chloroflexia</taxon>
        <taxon>Herpetosiphonales</taxon>
        <taxon>Herpetosiphonaceae</taxon>
        <taxon>Herpetosiphon</taxon>
    </lineage>
</organism>
<dbReference type="InParanoid" id="A9B0W2"/>
<dbReference type="EMBL" id="CP000875">
    <property type="protein sequence ID" value="ABX03832.1"/>
    <property type="molecule type" value="Genomic_DNA"/>
</dbReference>
<keyword evidence="2" id="KW-1185">Reference proteome</keyword>